<keyword evidence="1" id="KW-0812">Transmembrane</keyword>
<name>A0A449BIJ0_9MOLU</name>
<reference evidence="2 3" key="1">
    <citation type="submission" date="2019-01" db="EMBL/GenBank/DDBJ databases">
        <authorList>
            <consortium name="Pathogen Informatics"/>
        </authorList>
    </citation>
    <scope>NUCLEOTIDE SEQUENCE [LARGE SCALE GENOMIC DNA]</scope>
    <source>
        <strain evidence="2 3">NCTC10172</strain>
    </source>
</reference>
<gene>
    <name evidence="2" type="ORF">NCTC10172_00258</name>
</gene>
<evidence type="ECO:0000256" key="1">
    <source>
        <dbReference type="SAM" id="Phobius"/>
    </source>
</evidence>
<keyword evidence="3" id="KW-1185">Reference proteome</keyword>
<organism evidence="2 3">
    <name type="scientific">Acholeplasma hippikon</name>
    <dbReference type="NCBI Taxonomy" id="264636"/>
    <lineage>
        <taxon>Bacteria</taxon>
        <taxon>Bacillati</taxon>
        <taxon>Mycoplasmatota</taxon>
        <taxon>Mollicutes</taxon>
        <taxon>Acholeplasmatales</taxon>
        <taxon>Acholeplasmataceae</taxon>
        <taxon>Acholeplasma</taxon>
    </lineage>
</organism>
<dbReference type="STRING" id="1408416.GCA_000702765_01074"/>
<protein>
    <submittedName>
        <fullName evidence="2">Uncharacterized protein</fullName>
    </submittedName>
</protein>
<keyword evidence="1" id="KW-1133">Transmembrane helix</keyword>
<evidence type="ECO:0000313" key="2">
    <source>
        <dbReference type="EMBL" id="VEU82250.1"/>
    </source>
</evidence>
<dbReference type="Proteomes" id="UP000290909">
    <property type="component" value="Chromosome"/>
</dbReference>
<evidence type="ECO:0000313" key="3">
    <source>
        <dbReference type="Proteomes" id="UP000290909"/>
    </source>
</evidence>
<feature type="transmembrane region" description="Helical" evidence="1">
    <location>
        <begin position="125"/>
        <end position="143"/>
    </location>
</feature>
<dbReference type="KEGG" id="ahk:NCTC10172_00258"/>
<keyword evidence="1" id="KW-0472">Membrane</keyword>
<feature type="transmembrane region" description="Helical" evidence="1">
    <location>
        <begin position="95"/>
        <end position="113"/>
    </location>
</feature>
<accession>A0A449BIJ0</accession>
<dbReference type="EMBL" id="LR215050">
    <property type="protein sequence ID" value="VEU82250.1"/>
    <property type="molecule type" value="Genomic_DNA"/>
</dbReference>
<proteinExistence type="predicted"/>
<dbReference type="AlphaFoldDB" id="A0A449BIJ0"/>
<sequence length="169" mass="19972">MADKKLFKEIEKRLDYKIEKINKNEIVLKEDVFKDGRLTKLGYVNLKAQAEYISTNDEIDLFIPFAYEAKFMNTLEYLAALEIARIKSDLRQARWIAIILFLIGLVLLIIPTIIPLLQQKVFNDIEVIISWVFIWSSVEKMFFERNSLKKDKMKILHILSANIITYWII</sequence>